<dbReference type="AlphaFoldDB" id="A0A1I5AXU1"/>
<evidence type="ECO:0000313" key="2">
    <source>
        <dbReference type="EMBL" id="SFN67275.1"/>
    </source>
</evidence>
<reference evidence="3" key="1">
    <citation type="submission" date="2016-10" db="EMBL/GenBank/DDBJ databases">
        <authorList>
            <person name="Varghese N."/>
            <person name="Submissions S."/>
        </authorList>
    </citation>
    <scope>NUCLEOTIDE SEQUENCE [LARGE SCALE GENOMIC DNA]</scope>
    <source>
        <strain evidence="3">N6PO6</strain>
    </source>
</reference>
<proteinExistence type="predicted"/>
<feature type="compositionally biased region" description="Polar residues" evidence="1">
    <location>
        <begin position="10"/>
        <end position="23"/>
    </location>
</feature>
<gene>
    <name evidence="2" type="ORF">SAMN05216516_11371</name>
</gene>
<dbReference type="EMBL" id="FOVC01000013">
    <property type="protein sequence ID" value="SFN67275.1"/>
    <property type="molecule type" value="Genomic_DNA"/>
</dbReference>
<sequence length="93" mass="10562">MPPVNPLPPTSSTKLSRVYQDSSNPEDPDIWFDTIDQVEMEETWFDACEEHQAEPSSSAGETADLRVPFTEDCRRGIQQLVRTLGEYGENKML</sequence>
<protein>
    <submittedName>
        <fullName evidence="2">Uncharacterized protein</fullName>
    </submittedName>
</protein>
<accession>A0A1I5AXU1</accession>
<dbReference type="RefSeq" id="WP_407927884.1">
    <property type="nucleotide sequence ID" value="NZ_FOVC01000013.1"/>
</dbReference>
<name>A0A1I5AXU1_9GAMM</name>
<keyword evidence="3" id="KW-1185">Reference proteome</keyword>
<organism evidence="2 3">
    <name type="scientific">Izhakiella capsodis</name>
    <dbReference type="NCBI Taxonomy" id="1367852"/>
    <lineage>
        <taxon>Bacteria</taxon>
        <taxon>Pseudomonadati</taxon>
        <taxon>Pseudomonadota</taxon>
        <taxon>Gammaproteobacteria</taxon>
        <taxon>Enterobacterales</taxon>
        <taxon>Erwiniaceae</taxon>
        <taxon>Izhakiella</taxon>
    </lineage>
</organism>
<evidence type="ECO:0000313" key="3">
    <source>
        <dbReference type="Proteomes" id="UP000242222"/>
    </source>
</evidence>
<feature type="non-terminal residue" evidence="2">
    <location>
        <position position="93"/>
    </location>
</feature>
<feature type="region of interest" description="Disordered" evidence="1">
    <location>
        <begin position="1"/>
        <end position="29"/>
    </location>
</feature>
<evidence type="ECO:0000256" key="1">
    <source>
        <dbReference type="SAM" id="MobiDB-lite"/>
    </source>
</evidence>
<dbReference type="Proteomes" id="UP000242222">
    <property type="component" value="Unassembled WGS sequence"/>
</dbReference>